<dbReference type="Proteomes" id="UP000016935">
    <property type="component" value="Unassembled WGS sequence"/>
</dbReference>
<feature type="region of interest" description="Disordered" evidence="1">
    <location>
        <begin position="1"/>
        <end position="20"/>
    </location>
</feature>
<dbReference type="HOGENOM" id="CLU_679692_0_0_1"/>
<organism evidence="2 3">
    <name type="scientific">Exserohilum turcicum (strain 28A)</name>
    <name type="common">Northern leaf blight fungus</name>
    <name type="synonym">Setosphaeria turcica</name>
    <dbReference type="NCBI Taxonomy" id="671987"/>
    <lineage>
        <taxon>Eukaryota</taxon>
        <taxon>Fungi</taxon>
        <taxon>Dikarya</taxon>
        <taxon>Ascomycota</taxon>
        <taxon>Pezizomycotina</taxon>
        <taxon>Dothideomycetes</taxon>
        <taxon>Pleosporomycetidae</taxon>
        <taxon>Pleosporales</taxon>
        <taxon>Pleosporineae</taxon>
        <taxon>Pleosporaceae</taxon>
        <taxon>Exserohilum</taxon>
    </lineage>
</organism>
<dbReference type="eggNOG" id="ENOG502RR5F">
    <property type="taxonomic scope" value="Eukaryota"/>
</dbReference>
<feature type="compositionally biased region" description="Polar residues" evidence="1">
    <location>
        <begin position="191"/>
        <end position="202"/>
    </location>
</feature>
<reference evidence="2 3" key="2">
    <citation type="journal article" date="2013" name="PLoS Genet.">
        <title>Comparative genome structure, secondary metabolite, and effector coding capacity across Cochliobolus pathogens.</title>
        <authorList>
            <person name="Condon B.J."/>
            <person name="Leng Y."/>
            <person name="Wu D."/>
            <person name="Bushley K.E."/>
            <person name="Ohm R.A."/>
            <person name="Otillar R."/>
            <person name="Martin J."/>
            <person name="Schackwitz W."/>
            <person name="Grimwood J."/>
            <person name="MohdZainudin N."/>
            <person name="Xue C."/>
            <person name="Wang R."/>
            <person name="Manning V.A."/>
            <person name="Dhillon B."/>
            <person name="Tu Z.J."/>
            <person name="Steffenson B.J."/>
            <person name="Salamov A."/>
            <person name="Sun H."/>
            <person name="Lowry S."/>
            <person name="LaButti K."/>
            <person name="Han J."/>
            <person name="Copeland A."/>
            <person name="Lindquist E."/>
            <person name="Barry K."/>
            <person name="Schmutz J."/>
            <person name="Baker S.E."/>
            <person name="Ciuffetti L.M."/>
            <person name="Grigoriev I.V."/>
            <person name="Zhong S."/>
            <person name="Turgeon B.G."/>
        </authorList>
    </citation>
    <scope>NUCLEOTIDE SEQUENCE [LARGE SCALE GENOMIC DNA]</scope>
    <source>
        <strain evidence="3">28A</strain>
    </source>
</reference>
<name>R0KMP5_EXST2</name>
<dbReference type="GeneID" id="19404204"/>
<gene>
    <name evidence="2" type="ORF">SETTUDRAFT_37036</name>
</gene>
<evidence type="ECO:0000313" key="3">
    <source>
        <dbReference type="Proteomes" id="UP000016935"/>
    </source>
</evidence>
<evidence type="ECO:0000256" key="1">
    <source>
        <dbReference type="SAM" id="MobiDB-lite"/>
    </source>
</evidence>
<feature type="compositionally biased region" description="Polar residues" evidence="1">
    <location>
        <begin position="1"/>
        <end position="13"/>
    </location>
</feature>
<feature type="region of interest" description="Disordered" evidence="1">
    <location>
        <begin position="172"/>
        <end position="225"/>
    </location>
</feature>
<dbReference type="RefSeq" id="XP_008021899.1">
    <property type="nucleotide sequence ID" value="XM_008023708.1"/>
</dbReference>
<accession>R0KMP5</accession>
<reference evidence="2 3" key="1">
    <citation type="journal article" date="2012" name="PLoS Pathog.">
        <title>Diverse lifestyles and strategies of plant pathogenesis encoded in the genomes of eighteen Dothideomycetes fungi.</title>
        <authorList>
            <person name="Ohm R.A."/>
            <person name="Feau N."/>
            <person name="Henrissat B."/>
            <person name="Schoch C.L."/>
            <person name="Horwitz B.A."/>
            <person name="Barry K.W."/>
            <person name="Condon B.J."/>
            <person name="Copeland A.C."/>
            <person name="Dhillon B."/>
            <person name="Glaser F."/>
            <person name="Hesse C.N."/>
            <person name="Kosti I."/>
            <person name="LaButti K."/>
            <person name="Lindquist E.A."/>
            <person name="Lucas S."/>
            <person name="Salamov A.A."/>
            <person name="Bradshaw R.E."/>
            <person name="Ciuffetti L."/>
            <person name="Hamelin R.C."/>
            <person name="Kema G.H.J."/>
            <person name="Lawrence C."/>
            <person name="Scott J.A."/>
            <person name="Spatafora J.W."/>
            <person name="Turgeon B.G."/>
            <person name="de Wit P.J.G.M."/>
            <person name="Zhong S."/>
            <person name="Goodwin S.B."/>
            <person name="Grigoriev I.V."/>
        </authorList>
    </citation>
    <scope>NUCLEOTIDE SEQUENCE [LARGE SCALE GENOMIC DNA]</scope>
    <source>
        <strain evidence="3">28A</strain>
    </source>
</reference>
<protein>
    <submittedName>
        <fullName evidence="2">Uncharacterized protein</fullName>
    </submittedName>
</protein>
<dbReference type="EMBL" id="KB908493">
    <property type="protein sequence ID" value="EOA90399.1"/>
    <property type="molecule type" value="Genomic_DNA"/>
</dbReference>
<dbReference type="AlphaFoldDB" id="R0KMP5"/>
<dbReference type="OrthoDB" id="3794317at2759"/>
<sequence>MSQPSTPFDTSTADPFLPLPNQEQLSQADFHELFGPGTSDGGVFLPGNSEAFDGLNLTYESVSLVPVDSSSLSTISTPDFSSYSFGQHSPTYPAPESNIQHPYPLELDQTYEANTHQQTFRHRPLPIRSHTNNVHLHSAQVPQFGHRRRSLSHSDIDRPAAVTHIPNPTFFRLQAPRARTTTAEEYRRNESYSCGRSTSQGSPRGRPVKPRSTPYSLQSSPLVGGMLPTPIGTPLNEVMGVDDTSSDTDIAHQFHSIDMTGLPILSSAGNPIFRQMLHPDELARSRQIIEIGALAVTTNAKVDPRLEQGSSTLNLEHILKKLVDIEEHLEKSGGVEALRSCRTIREALVGEAESGKGMRVMDEGLIEGNGTSSNGDSGDYSRMFDGCDDNEIMAMLMRQHGTGGSEVV</sequence>
<evidence type="ECO:0000313" key="2">
    <source>
        <dbReference type="EMBL" id="EOA90399.1"/>
    </source>
</evidence>
<proteinExistence type="predicted"/>
<keyword evidence="3" id="KW-1185">Reference proteome</keyword>